<evidence type="ECO:0000313" key="3">
    <source>
        <dbReference type="EMBL" id="GLX85601.1"/>
    </source>
</evidence>
<reference evidence="3 4" key="1">
    <citation type="submission" date="2023-03" db="EMBL/GenBank/DDBJ databases">
        <title>Thalassotalea loyana LMG 22536T draft genome sequence.</title>
        <authorList>
            <person name="Sawabe T."/>
        </authorList>
    </citation>
    <scope>NUCLEOTIDE SEQUENCE [LARGE SCALE GENOMIC DNA]</scope>
    <source>
        <strain evidence="3 4">LMG 22536</strain>
    </source>
</reference>
<keyword evidence="4" id="KW-1185">Reference proteome</keyword>
<dbReference type="Proteomes" id="UP001157134">
    <property type="component" value="Unassembled WGS sequence"/>
</dbReference>
<dbReference type="InterPro" id="IPR006660">
    <property type="entry name" value="Arsenate_reductase-like"/>
</dbReference>
<dbReference type="PROSITE" id="PS51353">
    <property type="entry name" value="ARSC"/>
    <property type="match status" value="1"/>
</dbReference>
<dbReference type="InterPro" id="IPR036249">
    <property type="entry name" value="Thioredoxin-like_sf"/>
</dbReference>
<dbReference type="SUPFAM" id="SSF52833">
    <property type="entry name" value="Thioredoxin-like"/>
    <property type="match status" value="1"/>
</dbReference>
<dbReference type="InterPro" id="IPR006504">
    <property type="entry name" value="Tscrpt_reg_Spx/MgsR"/>
</dbReference>
<organism evidence="3 4">
    <name type="scientific">Thalassotalea loyana</name>
    <dbReference type="NCBI Taxonomy" id="280483"/>
    <lineage>
        <taxon>Bacteria</taxon>
        <taxon>Pseudomonadati</taxon>
        <taxon>Pseudomonadota</taxon>
        <taxon>Gammaproteobacteria</taxon>
        <taxon>Alteromonadales</taxon>
        <taxon>Colwelliaceae</taxon>
        <taxon>Thalassotalea</taxon>
    </lineage>
</organism>
<dbReference type="RefSeq" id="WP_284297857.1">
    <property type="nucleotide sequence ID" value="NZ_BSSV01000003.1"/>
</dbReference>
<evidence type="ECO:0000256" key="1">
    <source>
        <dbReference type="ARBA" id="ARBA00007198"/>
    </source>
</evidence>
<protein>
    <submittedName>
        <fullName evidence="3">Arsenate reductase</fullName>
    </submittedName>
</protein>
<dbReference type="EMBL" id="BSSV01000003">
    <property type="protein sequence ID" value="GLX85601.1"/>
    <property type="molecule type" value="Genomic_DNA"/>
</dbReference>
<name>A0ABQ6HBX7_9GAMM</name>
<evidence type="ECO:0000256" key="2">
    <source>
        <dbReference type="PROSITE-ProRule" id="PRU01282"/>
    </source>
</evidence>
<gene>
    <name evidence="3" type="primary">yffB</name>
    <name evidence="3" type="ORF">tloyanaT_18530</name>
</gene>
<dbReference type="CDD" id="cd03035">
    <property type="entry name" value="ArsC_Yffb"/>
    <property type="match status" value="1"/>
</dbReference>
<proteinExistence type="inferred from homology"/>
<dbReference type="Pfam" id="PF03960">
    <property type="entry name" value="ArsC"/>
    <property type="match status" value="1"/>
</dbReference>
<dbReference type="Gene3D" id="3.40.30.10">
    <property type="entry name" value="Glutaredoxin"/>
    <property type="match status" value="1"/>
</dbReference>
<comment type="similarity">
    <text evidence="1 2">Belongs to the ArsC family.</text>
</comment>
<dbReference type="PANTHER" id="PTHR30041">
    <property type="entry name" value="ARSENATE REDUCTASE"/>
    <property type="match status" value="1"/>
</dbReference>
<dbReference type="NCBIfam" id="TIGR01617">
    <property type="entry name" value="arsC_related"/>
    <property type="match status" value="1"/>
</dbReference>
<dbReference type="PANTHER" id="PTHR30041:SF8">
    <property type="entry name" value="PROTEIN YFFB"/>
    <property type="match status" value="1"/>
</dbReference>
<comment type="caution">
    <text evidence="3">The sequence shown here is derived from an EMBL/GenBank/DDBJ whole genome shotgun (WGS) entry which is preliminary data.</text>
</comment>
<evidence type="ECO:0000313" key="4">
    <source>
        <dbReference type="Proteomes" id="UP001157134"/>
    </source>
</evidence>
<sequence length="115" mass="13065">MTTIYGISNCDTVKKALKFLDKHDIDYVFHDFRKDGIDQALVSSFLTSVDWSELVNKRSTTYRNLSDDEKNNLSAENVAGLLIEQPTLIKRPVLVKDNTTTVGYKEPTYAKVFSI</sequence>
<accession>A0ABQ6HBX7</accession>